<dbReference type="EMBL" id="ML995477">
    <property type="protein sequence ID" value="KAF2145854.1"/>
    <property type="molecule type" value="Genomic_DNA"/>
</dbReference>
<evidence type="ECO:0000256" key="5">
    <source>
        <dbReference type="ARBA" id="ARBA00022622"/>
    </source>
</evidence>
<dbReference type="Pfam" id="PF05730">
    <property type="entry name" value="CFEM"/>
    <property type="match status" value="1"/>
</dbReference>
<evidence type="ECO:0000256" key="2">
    <source>
        <dbReference type="ARBA" id="ARBA00004613"/>
    </source>
</evidence>
<comment type="similarity">
    <text evidence="3">Belongs to the RBT5 family.</text>
</comment>
<proteinExistence type="inferred from homology"/>
<keyword evidence="5" id="KW-0325">Glycoprotein</keyword>
<keyword evidence="5" id="KW-0472">Membrane</keyword>
<comment type="subcellular location">
    <subcellularLocation>
        <location evidence="1">Membrane</location>
        <topology evidence="1">Lipid-anchor</topology>
        <topology evidence="1">GPI-anchor</topology>
    </subcellularLocation>
    <subcellularLocation>
        <location evidence="2">Secreted</location>
    </subcellularLocation>
</comment>
<evidence type="ECO:0000256" key="3">
    <source>
        <dbReference type="ARBA" id="ARBA00010031"/>
    </source>
</evidence>
<evidence type="ECO:0000313" key="13">
    <source>
        <dbReference type="Proteomes" id="UP000799438"/>
    </source>
</evidence>
<dbReference type="RefSeq" id="XP_033401566.1">
    <property type="nucleotide sequence ID" value="XM_033541808.1"/>
</dbReference>
<accession>A0A6A6BRJ1</accession>
<dbReference type="GeneID" id="54299305"/>
<dbReference type="GO" id="GO:0005576">
    <property type="term" value="C:extracellular region"/>
    <property type="evidence" value="ECO:0007669"/>
    <property type="project" value="UniProtKB-SubCell"/>
</dbReference>
<organism evidence="12 13">
    <name type="scientific">Aplosporella prunicola CBS 121167</name>
    <dbReference type="NCBI Taxonomy" id="1176127"/>
    <lineage>
        <taxon>Eukaryota</taxon>
        <taxon>Fungi</taxon>
        <taxon>Dikarya</taxon>
        <taxon>Ascomycota</taxon>
        <taxon>Pezizomycotina</taxon>
        <taxon>Dothideomycetes</taxon>
        <taxon>Dothideomycetes incertae sedis</taxon>
        <taxon>Botryosphaeriales</taxon>
        <taxon>Aplosporellaceae</taxon>
        <taxon>Aplosporella</taxon>
    </lineage>
</organism>
<reference evidence="12" key="1">
    <citation type="journal article" date="2020" name="Stud. Mycol.">
        <title>101 Dothideomycetes genomes: a test case for predicting lifestyles and emergence of pathogens.</title>
        <authorList>
            <person name="Haridas S."/>
            <person name="Albert R."/>
            <person name="Binder M."/>
            <person name="Bloem J."/>
            <person name="Labutti K."/>
            <person name="Salamov A."/>
            <person name="Andreopoulos B."/>
            <person name="Baker S."/>
            <person name="Barry K."/>
            <person name="Bills G."/>
            <person name="Bluhm B."/>
            <person name="Cannon C."/>
            <person name="Castanera R."/>
            <person name="Culley D."/>
            <person name="Daum C."/>
            <person name="Ezra D."/>
            <person name="Gonzalez J."/>
            <person name="Henrissat B."/>
            <person name="Kuo A."/>
            <person name="Liang C."/>
            <person name="Lipzen A."/>
            <person name="Lutzoni F."/>
            <person name="Magnuson J."/>
            <person name="Mondo S."/>
            <person name="Nolan M."/>
            <person name="Ohm R."/>
            <person name="Pangilinan J."/>
            <person name="Park H.-J."/>
            <person name="Ramirez L."/>
            <person name="Alfaro M."/>
            <person name="Sun H."/>
            <person name="Tritt A."/>
            <person name="Yoshinaga Y."/>
            <person name="Zwiers L.-H."/>
            <person name="Turgeon B."/>
            <person name="Goodwin S."/>
            <person name="Spatafora J."/>
            <person name="Crous P."/>
            <person name="Grigoriev I."/>
        </authorList>
    </citation>
    <scope>NUCLEOTIDE SEQUENCE</scope>
    <source>
        <strain evidence="12">CBS 121167</strain>
    </source>
</reference>
<dbReference type="AlphaFoldDB" id="A0A6A6BRJ1"/>
<evidence type="ECO:0000256" key="9">
    <source>
        <dbReference type="PROSITE-ProRule" id="PRU01356"/>
    </source>
</evidence>
<keyword evidence="13" id="KW-1185">Reference proteome</keyword>
<evidence type="ECO:0000313" key="12">
    <source>
        <dbReference type="EMBL" id="KAF2145854.1"/>
    </source>
</evidence>
<keyword evidence="5" id="KW-0336">GPI-anchor</keyword>
<protein>
    <recommendedName>
        <fullName evidence="11">CFEM domain-containing protein</fullName>
    </recommendedName>
</protein>
<feature type="domain" description="CFEM" evidence="11">
    <location>
        <begin position="1"/>
        <end position="87"/>
    </location>
</feature>
<evidence type="ECO:0000256" key="10">
    <source>
        <dbReference type="SAM" id="SignalP"/>
    </source>
</evidence>
<name>A0A6A6BRJ1_9PEZI</name>
<dbReference type="OrthoDB" id="3065412at2759"/>
<keyword evidence="9" id="KW-0408">Iron</keyword>
<evidence type="ECO:0000256" key="8">
    <source>
        <dbReference type="ARBA" id="ARBA00023288"/>
    </source>
</evidence>
<evidence type="ECO:0000256" key="6">
    <source>
        <dbReference type="ARBA" id="ARBA00022729"/>
    </source>
</evidence>
<feature type="chain" id="PRO_5025516024" description="CFEM domain-containing protein" evidence="10">
    <location>
        <begin position="19"/>
        <end position="87"/>
    </location>
</feature>
<dbReference type="GO" id="GO:0046872">
    <property type="term" value="F:metal ion binding"/>
    <property type="evidence" value="ECO:0007669"/>
    <property type="project" value="UniProtKB-UniRule"/>
</dbReference>
<keyword evidence="9" id="KW-0479">Metal-binding</keyword>
<comment type="caution">
    <text evidence="9">Lacks conserved residue(s) required for the propagation of feature annotation.</text>
</comment>
<dbReference type="SMART" id="SM00747">
    <property type="entry name" value="CFEM"/>
    <property type="match status" value="1"/>
</dbReference>
<keyword evidence="8" id="KW-0449">Lipoprotein</keyword>
<evidence type="ECO:0000256" key="4">
    <source>
        <dbReference type="ARBA" id="ARBA00022525"/>
    </source>
</evidence>
<keyword evidence="6 10" id="KW-0732">Signal</keyword>
<gene>
    <name evidence="12" type="ORF">K452DRAFT_295410</name>
</gene>
<keyword evidence="9" id="KW-0349">Heme</keyword>
<evidence type="ECO:0000256" key="1">
    <source>
        <dbReference type="ARBA" id="ARBA00004589"/>
    </source>
</evidence>
<keyword evidence="4" id="KW-0964">Secreted</keyword>
<dbReference type="Proteomes" id="UP000799438">
    <property type="component" value="Unassembled WGS sequence"/>
</dbReference>
<sequence length="87" mass="9094">MKFFTAAAVAALAAFATAYTNDDMPACAKPCIAKASKQVGCGEDDIPCHCDKLQDLTSKAADCVVSGCSDEDLIKTQQVSKDVCNSQ</sequence>
<dbReference type="PROSITE" id="PS52012">
    <property type="entry name" value="CFEM"/>
    <property type="match status" value="1"/>
</dbReference>
<dbReference type="InterPro" id="IPR008427">
    <property type="entry name" value="Extracellular_membr_CFEM_dom"/>
</dbReference>
<evidence type="ECO:0000256" key="7">
    <source>
        <dbReference type="ARBA" id="ARBA00023157"/>
    </source>
</evidence>
<dbReference type="GO" id="GO:0098552">
    <property type="term" value="C:side of membrane"/>
    <property type="evidence" value="ECO:0007669"/>
    <property type="project" value="UniProtKB-KW"/>
</dbReference>
<feature type="binding site" description="axial binding residue" evidence="9">
    <location>
        <position position="45"/>
    </location>
    <ligand>
        <name>heme</name>
        <dbReference type="ChEBI" id="CHEBI:30413"/>
    </ligand>
    <ligandPart>
        <name>Fe</name>
        <dbReference type="ChEBI" id="CHEBI:18248"/>
    </ligandPart>
</feature>
<feature type="disulfide bond" evidence="9">
    <location>
        <begin position="41"/>
        <end position="48"/>
    </location>
</feature>
<evidence type="ECO:0000259" key="11">
    <source>
        <dbReference type="PROSITE" id="PS52012"/>
    </source>
</evidence>
<keyword evidence="7 9" id="KW-1015">Disulfide bond</keyword>
<feature type="signal peptide" evidence="10">
    <location>
        <begin position="1"/>
        <end position="18"/>
    </location>
</feature>